<organism evidence="2 3">
    <name type="scientific">Parvibaculum lavamentivorans (strain DS-1 / DSM 13023 / NCIMB 13966)</name>
    <dbReference type="NCBI Taxonomy" id="402881"/>
    <lineage>
        <taxon>Bacteria</taxon>
        <taxon>Pseudomonadati</taxon>
        <taxon>Pseudomonadota</taxon>
        <taxon>Alphaproteobacteria</taxon>
        <taxon>Hyphomicrobiales</taxon>
        <taxon>Parvibaculaceae</taxon>
        <taxon>Parvibaculum</taxon>
    </lineage>
</organism>
<feature type="domain" description="PAS" evidence="1">
    <location>
        <begin position="19"/>
        <end position="57"/>
    </location>
</feature>
<name>A7HXC4_PARL1</name>
<reference evidence="2 3" key="1">
    <citation type="journal article" date="2011" name="Stand. Genomic Sci.">
        <title>Complete genome sequence of Parvibaculum lavamentivorans type strain (DS-1(T)).</title>
        <authorList>
            <person name="Schleheck D."/>
            <person name="Weiss M."/>
            <person name="Pitluck S."/>
            <person name="Bruce D."/>
            <person name="Land M.L."/>
            <person name="Han S."/>
            <person name="Saunders E."/>
            <person name="Tapia R."/>
            <person name="Detter C."/>
            <person name="Brettin T."/>
            <person name="Han J."/>
            <person name="Woyke T."/>
            <person name="Goodwin L."/>
            <person name="Pennacchio L."/>
            <person name="Nolan M."/>
            <person name="Cook A.M."/>
            <person name="Kjelleberg S."/>
            <person name="Thomas T."/>
        </authorList>
    </citation>
    <scope>NUCLEOTIDE SEQUENCE [LARGE SCALE GENOMIC DNA]</scope>
    <source>
        <strain evidence="3">DS-1 / DSM 13023 / NCIMB 13966</strain>
    </source>
</reference>
<dbReference type="InterPro" id="IPR000014">
    <property type="entry name" value="PAS"/>
</dbReference>
<evidence type="ECO:0000313" key="3">
    <source>
        <dbReference type="Proteomes" id="UP000006377"/>
    </source>
</evidence>
<keyword evidence="3" id="KW-1185">Reference proteome</keyword>
<sequence>MPIHLAGWADTPAHESASLFQDVLDSNPDPVLVVGSGLELLHANQAAGRLFGAWPRAAKPVNLAEFCGPDRTYFCELVALTIHGNGALEGRDISIGEDVFHLSVHRGTGAWIVSLRAVTRELSREYRLKQLERHSGVLIRAMNGIEGSVIIVDHAGTIRFMNAFTRRHIGDLLQGVDISEWPSVAGFFCEDGVTPLSGSRRIFPRALQGQTVIDEPMVIRNQLTGRSIRLRASATPVLSPKGKVIAAIGWFHEVPDNPA</sequence>
<proteinExistence type="predicted"/>
<dbReference type="RefSeq" id="WP_012111873.1">
    <property type="nucleotide sequence ID" value="NC_009719.1"/>
</dbReference>
<dbReference type="KEGG" id="pla:Plav_2950"/>
<dbReference type="HOGENOM" id="CLU_1073032_0_0_5"/>
<dbReference type="Pfam" id="PF13188">
    <property type="entry name" value="PAS_8"/>
    <property type="match status" value="1"/>
</dbReference>
<accession>A7HXC4</accession>
<gene>
    <name evidence="2" type="ordered locus">Plav_2950</name>
</gene>
<dbReference type="Proteomes" id="UP000006377">
    <property type="component" value="Chromosome"/>
</dbReference>
<protein>
    <recommendedName>
        <fullName evidence="1">PAS domain-containing protein</fullName>
    </recommendedName>
</protein>
<dbReference type="InterPro" id="IPR035965">
    <property type="entry name" value="PAS-like_dom_sf"/>
</dbReference>
<evidence type="ECO:0000259" key="1">
    <source>
        <dbReference type="Pfam" id="PF13188"/>
    </source>
</evidence>
<dbReference type="EMBL" id="CP000774">
    <property type="protein sequence ID" value="ABS64557.1"/>
    <property type="molecule type" value="Genomic_DNA"/>
</dbReference>
<dbReference type="AlphaFoldDB" id="A7HXC4"/>
<evidence type="ECO:0000313" key="2">
    <source>
        <dbReference type="EMBL" id="ABS64557.1"/>
    </source>
</evidence>
<dbReference type="SUPFAM" id="SSF55785">
    <property type="entry name" value="PYP-like sensor domain (PAS domain)"/>
    <property type="match status" value="1"/>
</dbReference>